<name>A0A0F9SQ79_9ZZZZ</name>
<proteinExistence type="predicted"/>
<reference evidence="1" key="1">
    <citation type="journal article" date="2015" name="Nature">
        <title>Complex archaea that bridge the gap between prokaryotes and eukaryotes.</title>
        <authorList>
            <person name="Spang A."/>
            <person name="Saw J.H."/>
            <person name="Jorgensen S.L."/>
            <person name="Zaremba-Niedzwiedzka K."/>
            <person name="Martijn J."/>
            <person name="Lind A.E."/>
            <person name="van Eijk R."/>
            <person name="Schleper C."/>
            <person name="Guy L."/>
            <person name="Ettema T.J."/>
        </authorList>
    </citation>
    <scope>NUCLEOTIDE SEQUENCE</scope>
</reference>
<gene>
    <name evidence="1" type="ORF">LCGC14_0825180</name>
</gene>
<comment type="caution">
    <text evidence="1">The sequence shown here is derived from an EMBL/GenBank/DDBJ whole genome shotgun (WGS) entry which is preliminary data.</text>
</comment>
<dbReference type="AlphaFoldDB" id="A0A0F9SQ79"/>
<evidence type="ECO:0000313" key="1">
    <source>
        <dbReference type="EMBL" id="KKN31313.1"/>
    </source>
</evidence>
<evidence type="ECO:0008006" key="2">
    <source>
        <dbReference type="Google" id="ProtNLM"/>
    </source>
</evidence>
<protein>
    <recommendedName>
        <fullName evidence="2">DUF2493 domain-containing protein</fullName>
    </recommendedName>
</protein>
<accession>A0A0F9SQ79</accession>
<sequence length="146" mass="16821">MSYYIGVIGNTYSDVSKEKIKKKLNFLIDKAIKKKEKYEDKDFDNKIYIVSGLICLGVTKIIVEIANVANYPVIGIGPMESMEFFKETSSNHRFNRVLYVGKKYGDENDFFIKNIDILICLDGSEQDNEKIRLAKKKNLPTIVYCK</sequence>
<organism evidence="1">
    <name type="scientific">marine sediment metagenome</name>
    <dbReference type="NCBI Taxonomy" id="412755"/>
    <lineage>
        <taxon>unclassified sequences</taxon>
        <taxon>metagenomes</taxon>
        <taxon>ecological metagenomes</taxon>
    </lineage>
</organism>
<dbReference type="EMBL" id="LAZR01002339">
    <property type="protein sequence ID" value="KKN31313.1"/>
    <property type="molecule type" value="Genomic_DNA"/>
</dbReference>